<comment type="similarity">
    <text evidence="2 6">Belongs to the tetraspanin (TM4SF) family.</text>
</comment>
<keyword evidence="5 6" id="KW-0472">Membrane</keyword>
<evidence type="ECO:0000313" key="7">
    <source>
        <dbReference type="EMBL" id="KAG7454352.1"/>
    </source>
</evidence>
<keyword evidence="8" id="KW-1185">Reference proteome</keyword>
<feature type="transmembrane region" description="Helical" evidence="6">
    <location>
        <begin position="85"/>
        <end position="108"/>
    </location>
</feature>
<feature type="transmembrane region" description="Helical" evidence="6">
    <location>
        <begin position="57"/>
        <end position="78"/>
    </location>
</feature>
<sequence length="274" mass="30461">MKAEDKVQILKFFLMVFNGVFVILGLAIFGCGVWILFDKSSFIVTLSGGSSMKTVAAGLFVIGLVVFGVSCIGYVGAYKEIRFLIMLYMGFLIVIVLGQLFVTFVLLIKRKEITNFLIEEVDQIIVTYGTMGNGSSEHWRVLDAVQHYSNCCGRNGSTQWENNTFISSLPDGEDVYPCSCFNGSCPFLPNDTSLMFGKGSSIYQKGCQESIEVWLSENGLAILGMDAGLVLIQILQFVLSLYLIQNIRRKAKQKRLLNNQEDNSAVNDGYEHLD</sequence>
<dbReference type="SUPFAM" id="SSF48652">
    <property type="entry name" value="Tetraspanin"/>
    <property type="match status" value="1"/>
</dbReference>
<feature type="transmembrane region" description="Helical" evidence="6">
    <location>
        <begin position="12"/>
        <end position="37"/>
    </location>
</feature>
<evidence type="ECO:0000256" key="2">
    <source>
        <dbReference type="ARBA" id="ARBA00006840"/>
    </source>
</evidence>
<dbReference type="Pfam" id="PF00335">
    <property type="entry name" value="Tetraspanin"/>
    <property type="match status" value="1"/>
</dbReference>
<dbReference type="InterPro" id="IPR018499">
    <property type="entry name" value="Tetraspanin/Peripherin"/>
</dbReference>
<evidence type="ECO:0000256" key="6">
    <source>
        <dbReference type="RuleBase" id="RU361218"/>
    </source>
</evidence>
<dbReference type="PIRSF" id="PIRSF002419">
    <property type="entry name" value="Tetraspanin"/>
    <property type="match status" value="1"/>
</dbReference>
<dbReference type="Proteomes" id="UP001046870">
    <property type="component" value="Chromosome 25"/>
</dbReference>
<evidence type="ECO:0000256" key="3">
    <source>
        <dbReference type="ARBA" id="ARBA00022692"/>
    </source>
</evidence>
<dbReference type="OrthoDB" id="6361633at2759"/>
<dbReference type="PANTHER" id="PTHR19282">
    <property type="entry name" value="TETRASPANIN"/>
    <property type="match status" value="1"/>
</dbReference>
<protein>
    <recommendedName>
        <fullName evidence="6">Tetraspanin</fullName>
    </recommendedName>
</protein>
<keyword evidence="4 6" id="KW-1133">Transmembrane helix</keyword>
<evidence type="ECO:0000256" key="4">
    <source>
        <dbReference type="ARBA" id="ARBA00022989"/>
    </source>
</evidence>
<comment type="caution">
    <text evidence="7">The sequence shown here is derived from an EMBL/GenBank/DDBJ whole genome shotgun (WGS) entry which is preliminary data.</text>
</comment>
<dbReference type="Gene3D" id="1.10.1450.10">
    <property type="entry name" value="Tetraspanin"/>
    <property type="match status" value="1"/>
</dbReference>
<proteinExistence type="inferred from homology"/>
<dbReference type="GO" id="GO:0005886">
    <property type="term" value="C:plasma membrane"/>
    <property type="evidence" value="ECO:0007669"/>
    <property type="project" value="TreeGrafter"/>
</dbReference>
<feature type="transmembrane region" description="Helical" evidence="6">
    <location>
        <begin position="220"/>
        <end position="244"/>
    </location>
</feature>
<dbReference type="InterPro" id="IPR018503">
    <property type="entry name" value="Tetraspanin_CS"/>
</dbReference>
<dbReference type="PROSITE" id="PS51257">
    <property type="entry name" value="PROKAR_LIPOPROTEIN"/>
    <property type="match status" value="1"/>
</dbReference>
<reference evidence="7" key="1">
    <citation type="submission" date="2021-01" db="EMBL/GenBank/DDBJ databases">
        <authorList>
            <person name="Zahm M."/>
            <person name="Roques C."/>
            <person name="Cabau C."/>
            <person name="Klopp C."/>
            <person name="Donnadieu C."/>
            <person name="Jouanno E."/>
            <person name="Lampietro C."/>
            <person name="Louis A."/>
            <person name="Herpin A."/>
            <person name="Echchiki A."/>
            <person name="Berthelot C."/>
            <person name="Parey E."/>
            <person name="Roest-Crollius H."/>
            <person name="Braasch I."/>
            <person name="Postlethwait J."/>
            <person name="Bobe J."/>
            <person name="Montfort J."/>
            <person name="Bouchez O."/>
            <person name="Begum T."/>
            <person name="Mejri S."/>
            <person name="Adams A."/>
            <person name="Chen W.-J."/>
            <person name="Guiguen Y."/>
        </authorList>
    </citation>
    <scope>NUCLEOTIDE SEQUENCE</scope>
    <source>
        <strain evidence="7">YG-15Mar2019-1</strain>
        <tissue evidence="7">Brain</tissue>
    </source>
</reference>
<evidence type="ECO:0000256" key="1">
    <source>
        <dbReference type="ARBA" id="ARBA00004141"/>
    </source>
</evidence>
<accession>A0A9D3P8I6</accession>
<dbReference type="EMBL" id="JAFDVH010000025">
    <property type="protein sequence ID" value="KAG7454352.1"/>
    <property type="molecule type" value="Genomic_DNA"/>
</dbReference>
<dbReference type="PROSITE" id="PS00421">
    <property type="entry name" value="TM4_1"/>
    <property type="match status" value="1"/>
</dbReference>
<dbReference type="InterPro" id="IPR008952">
    <property type="entry name" value="Tetraspanin_EC2_sf"/>
</dbReference>
<evidence type="ECO:0000256" key="5">
    <source>
        <dbReference type="ARBA" id="ARBA00023136"/>
    </source>
</evidence>
<comment type="subcellular location">
    <subcellularLocation>
        <location evidence="1 6">Membrane</location>
        <topology evidence="1 6">Multi-pass membrane protein</topology>
    </subcellularLocation>
</comment>
<evidence type="ECO:0000313" key="8">
    <source>
        <dbReference type="Proteomes" id="UP001046870"/>
    </source>
</evidence>
<dbReference type="AlphaFoldDB" id="A0A9D3P8I6"/>
<keyword evidence="3 6" id="KW-0812">Transmembrane</keyword>
<dbReference type="InterPro" id="IPR000301">
    <property type="entry name" value="Tetraspanin_animals"/>
</dbReference>
<dbReference type="PANTHER" id="PTHR19282:SF527">
    <property type="entry name" value="TETRASPANIN"/>
    <property type="match status" value="1"/>
</dbReference>
<gene>
    <name evidence="7" type="ORF">MATL_G00258790</name>
</gene>
<organism evidence="7 8">
    <name type="scientific">Megalops atlanticus</name>
    <name type="common">Tarpon</name>
    <name type="synonym">Clupea gigantea</name>
    <dbReference type="NCBI Taxonomy" id="7932"/>
    <lineage>
        <taxon>Eukaryota</taxon>
        <taxon>Metazoa</taxon>
        <taxon>Chordata</taxon>
        <taxon>Craniata</taxon>
        <taxon>Vertebrata</taxon>
        <taxon>Euteleostomi</taxon>
        <taxon>Actinopterygii</taxon>
        <taxon>Neopterygii</taxon>
        <taxon>Teleostei</taxon>
        <taxon>Elopiformes</taxon>
        <taxon>Megalopidae</taxon>
        <taxon>Megalops</taxon>
    </lineage>
</organism>
<dbReference type="PRINTS" id="PR00259">
    <property type="entry name" value="TMFOUR"/>
</dbReference>
<name>A0A9D3P8I6_MEGAT</name>